<dbReference type="Proteomes" id="UP000199474">
    <property type="component" value="Unassembled WGS sequence"/>
</dbReference>
<dbReference type="AlphaFoldDB" id="A0A1I1T3H2"/>
<accession>A0A1I1T3H2</accession>
<dbReference type="RefSeq" id="WP_090080911.1">
    <property type="nucleotide sequence ID" value="NZ_FOMR01000002.1"/>
</dbReference>
<proteinExistence type="predicted"/>
<reference evidence="5" key="1">
    <citation type="submission" date="2016-10" db="EMBL/GenBank/DDBJ databases">
        <authorList>
            <person name="Varghese N."/>
            <person name="Submissions S."/>
        </authorList>
    </citation>
    <scope>NUCLEOTIDE SEQUENCE [LARGE SCALE GENOMIC DNA]</scope>
    <source>
        <strain evidence="5">DSM 22530</strain>
    </source>
</reference>
<dbReference type="CDD" id="cd00009">
    <property type="entry name" value="AAA"/>
    <property type="match status" value="1"/>
</dbReference>
<evidence type="ECO:0000313" key="4">
    <source>
        <dbReference type="EMBL" id="SFD53216.1"/>
    </source>
</evidence>
<evidence type="ECO:0000256" key="2">
    <source>
        <dbReference type="ARBA" id="ARBA00022840"/>
    </source>
</evidence>
<name>A0A1I1T3H2_9BACI</name>
<dbReference type="InterPro" id="IPR014217">
    <property type="entry name" value="Spore_III_AA"/>
</dbReference>
<dbReference type="InterPro" id="IPR003593">
    <property type="entry name" value="AAA+_ATPase"/>
</dbReference>
<dbReference type="InterPro" id="IPR027417">
    <property type="entry name" value="P-loop_NTPase"/>
</dbReference>
<keyword evidence="1" id="KW-0547">Nucleotide-binding</keyword>
<dbReference type="NCBIfam" id="TIGR02858">
    <property type="entry name" value="spore_III_AA"/>
    <property type="match status" value="1"/>
</dbReference>
<evidence type="ECO:0000313" key="5">
    <source>
        <dbReference type="Proteomes" id="UP000199474"/>
    </source>
</evidence>
<dbReference type="InterPro" id="IPR045735">
    <property type="entry name" value="Spore_III_AA_AAA+_ATPase"/>
</dbReference>
<dbReference type="Pfam" id="PF19568">
    <property type="entry name" value="Spore_III_AA"/>
    <property type="match status" value="1"/>
</dbReference>
<dbReference type="GO" id="GO:0005524">
    <property type="term" value="F:ATP binding"/>
    <property type="evidence" value="ECO:0007669"/>
    <property type="project" value="UniProtKB-KW"/>
</dbReference>
<dbReference type="SUPFAM" id="SSF52540">
    <property type="entry name" value="P-loop containing nucleoside triphosphate hydrolases"/>
    <property type="match status" value="1"/>
</dbReference>
<sequence length="325" mass="36997">MEEILRLFPEKIRQAVFLKVENRWDKLQEIRFRLQQPIELIFNDRTEWLEGKRPDRNDSIFVLNQLSEFSLYQMEDELREGYITIEGGHRVGLSGKVNTVNGQVKAIQYITFFNIRIASEKIGAAVPLIPYLYKNQYLSTLLIGSPQTGKTTLIRDLARLIGTGWNRVGARKVGIVDERSEIGGSKKGIPQHDLGKRTDVMDACPKDEGMMMMIRSMSPDVLIVDEIGSKSDVQALLEAINAGVIVICTIHGNSLEALQKRPSLQPLFRQQVFQRFVVLNGQAKPGQIHGIYTHSYENIIQKPGCMMNAVDWRASFHRNHHADRI</sequence>
<dbReference type="Gene3D" id="3.40.50.300">
    <property type="entry name" value="P-loop containing nucleotide triphosphate hydrolases"/>
    <property type="match status" value="1"/>
</dbReference>
<keyword evidence="5" id="KW-1185">Reference proteome</keyword>
<dbReference type="OrthoDB" id="9768243at2"/>
<dbReference type="EMBL" id="FOMR01000002">
    <property type="protein sequence ID" value="SFD53216.1"/>
    <property type="molecule type" value="Genomic_DNA"/>
</dbReference>
<dbReference type="SMART" id="SM00382">
    <property type="entry name" value="AAA"/>
    <property type="match status" value="1"/>
</dbReference>
<protein>
    <submittedName>
        <fullName evidence="4">Stage III sporulation protein AA</fullName>
    </submittedName>
</protein>
<evidence type="ECO:0000259" key="3">
    <source>
        <dbReference type="SMART" id="SM00382"/>
    </source>
</evidence>
<feature type="domain" description="AAA+ ATPase" evidence="3">
    <location>
        <begin position="136"/>
        <end position="273"/>
    </location>
</feature>
<dbReference type="PANTHER" id="PTHR20953:SF3">
    <property type="entry name" value="P-LOOP CONTAINING NUCLEOSIDE TRIPHOSPHATE HYDROLASES SUPERFAMILY PROTEIN"/>
    <property type="match status" value="1"/>
</dbReference>
<keyword evidence="2" id="KW-0067">ATP-binding</keyword>
<evidence type="ECO:0000256" key="1">
    <source>
        <dbReference type="ARBA" id="ARBA00022741"/>
    </source>
</evidence>
<dbReference type="PANTHER" id="PTHR20953">
    <property type="entry name" value="KINASE-RELATED"/>
    <property type="match status" value="1"/>
</dbReference>
<dbReference type="STRING" id="640948.SAMN05216238_102100"/>
<organism evidence="4 5">
    <name type="scientific">Lentibacillus persicus</name>
    <dbReference type="NCBI Taxonomy" id="640948"/>
    <lineage>
        <taxon>Bacteria</taxon>
        <taxon>Bacillati</taxon>
        <taxon>Bacillota</taxon>
        <taxon>Bacilli</taxon>
        <taxon>Bacillales</taxon>
        <taxon>Bacillaceae</taxon>
        <taxon>Lentibacillus</taxon>
    </lineage>
</organism>
<gene>
    <name evidence="4" type="ORF">SAMN05216238_102100</name>
</gene>